<dbReference type="EMBL" id="CAJNOK010056965">
    <property type="protein sequence ID" value="CAF1624537.1"/>
    <property type="molecule type" value="Genomic_DNA"/>
</dbReference>
<reference evidence="1" key="1">
    <citation type="submission" date="2021-02" db="EMBL/GenBank/DDBJ databases">
        <authorList>
            <person name="Nowell W R."/>
        </authorList>
    </citation>
    <scope>NUCLEOTIDE SEQUENCE</scope>
</reference>
<dbReference type="Proteomes" id="UP000677228">
    <property type="component" value="Unassembled WGS sequence"/>
</dbReference>
<accession>A0A8S2G3N9</accession>
<gene>
    <name evidence="1" type="ORF">OVA965_LOCUS43381</name>
    <name evidence="2" type="ORF">TMI583_LOCUS45620</name>
</gene>
<dbReference type="PANTHER" id="PTHR14659:SF1">
    <property type="entry name" value="ALPHA- AND GAMMA-ADAPTIN-BINDING PROTEIN P34"/>
    <property type="match status" value="1"/>
</dbReference>
<protein>
    <submittedName>
        <fullName evidence="1">Uncharacterized protein</fullName>
    </submittedName>
</protein>
<organism evidence="1 3">
    <name type="scientific">Didymodactylos carnosus</name>
    <dbReference type="NCBI Taxonomy" id="1234261"/>
    <lineage>
        <taxon>Eukaryota</taxon>
        <taxon>Metazoa</taxon>
        <taxon>Spiralia</taxon>
        <taxon>Gnathifera</taxon>
        <taxon>Rotifera</taxon>
        <taxon>Eurotatoria</taxon>
        <taxon>Bdelloidea</taxon>
        <taxon>Philodinida</taxon>
        <taxon>Philodinidae</taxon>
        <taxon>Didymodactylos</taxon>
    </lineage>
</organism>
<evidence type="ECO:0000313" key="2">
    <source>
        <dbReference type="EMBL" id="CAF4446505.1"/>
    </source>
</evidence>
<evidence type="ECO:0000313" key="1">
    <source>
        <dbReference type="EMBL" id="CAF1624537.1"/>
    </source>
</evidence>
<dbReference type="InterPro" id="IPR019341">
    <property type="entry name" value="Alpha/Gamma-adaptin-bd_p34"/>
</dbReference>
<proteinExistence type="predicted"/>
<dbReference type="EMBL" id="CAJOBA010082099">
    <property type="protein sequence ID" value="CAF4446505.1"/>
    <property type="molecule type" value="Genomic_DNA"/>
</dbReference>
<name>A0A8S2G3N9_9BILA</name>
<sequence>MKPCILTMGLDQTLIDEVLQGIISNPVVDLPVKTSESNENLTFHDWVIDTKYYTCDVQFCVVKQKLLVEQDIADATEVILLLLDPNNLNTLAKADSWLPFLSVIDCETKCL</sequence>
<evidence type="ECO:0000313" key="3">
    <source>
        <dbReference type="Proteomes" id="UP000677228"/>
    </source>
</evidence>
<dbReference type="AlphaFoldDB" id="A0A8S2G3N9"/>
<comment type="caution">
    <text evidence="1">The sequence shown here is derived from an EMBL/GenBank/DDBJ whole genome shotgun (WGS) entry which is preliminary data.</text>
</comment>
<dbReference type="PANTHER" id="PTHR14659">
    <property type="entry name" value="ALPHA- AND GAMMA-ADAPTIN-BINDING PROTEIN P34"/>
    <property type="match status" value="1"/>
</dbReference>
<feature type="non-terminal residue" evidence="1">
    <location>
        <position position="1"/>
    </location>
</feature>
<dbReference type="Proteomes" id="UP000682733">
    <property type="component" value="Unassembled WGS sequence"/>
</dbReference>